<dbReference type="EMBL" id="JAOQJZ010000001">
    <property type="protein sequence ID" value="MCU6704423.1"/>
    <property type="molecule type" value="Genomic_DNA"/>
</dbReference>
<evidence type="ECO:0000256" key="1">
    <source>
        <dbReference type="SAM" id="MobiDB-lite"/>
    </source>
</evidence>
<reference evidence="2 3" key="1">
    <citation type="journal article" date="2021" name="ISME Commun">
        <title>Automated analysis of genomic sequences facilitates high-throughput and comprehensive description of bacteria.</title>
        <authorList>
            <person name="Hitch T.C.A."/>
        </authorList>
    </citation>
    <scope>NUCLEOTIDE SEQUENCE [LARGE SCALE GENOMIC DNA]</scope>
    <source>
        <strain evidence="2 3">Sanger_31</strain>
    </source>
</reference>
<dbReference type="AlphaFoldDB" id="A0AAE3IDW2"/>
<evidence type="ECO:0000313" key="2">
    <source>
        <dbReference type="EMBL" id="MCU6704423.1"/>
    </source>
</evidence>
<dbReference type="Proteomes" id="UP001208131">
    <property type="component" value="Unassembled WGS sequence"/>
</dbReference>
<organism evidence="2 3">
    <name type="scientific">Hominimerdicola aceti</name>
    <dbReference type="NCBI Taxonomy" id="2981726"/>
    <lineage>
        <taxon>Bacteria</taxon>
        <taxon>Bacillati</taxon>
        <taxon>Bacillota</taxon>
        <taxon>Clostridia</taxon>
        <taxon>Eubacteriales</taxon>
        <taxon>Oscillospiraceae</taxon>
        <taxon>Hominimerdicola</taxon>
    </lineage>
</organism>
<name>A0AAE3IDW2_9FIRM</name>
<protein>
    <submittedName>
        <fullName evidence="2">Uncharacterized protein</fullName>
    </submittedName>
</protein>
<sequence>MMIESITLERERDTADRSGGERCRIRSTNSLTEHRKPEQRDKLRRKKYAP</sequence>
<proteinExistence type="predicted"/>
<accession>A0AAE3IDW2</accession>
<comment type="caution">
    <text evidence="2">The sequence shown here is derived from an EMBL/GenBank/DDBJ whole genome shotgun (WGS) entry which is preliminary data.</text>
</comment>
<keyword evidence="3" id="KW-1185">Reference proteome</keyword>
<evidence type="ECO:0000313" key="3">
    <source>
        <dbReference type="Proteomes" id="UP001208131"/>
    </source>
</evidence>
<feature type="region of interest" description="Disordered" evidence="1">
    <location>
        <begin position="1"/>
        <end position="50"/>
    </location>
</feature>
<gene>
    <name evidence="2" type="ORF">OCV57_00580</name>
</gene>
<feature type="compositionally biased region" description="Basic and acidic residues" evidence="1">
    <location>
        <begin position="7"/>
        <end position="24"/>
    </location>
</feature>
<dbReference type="RefSeq" id="WP_267300191.1">
    <property type="nucleotide sequence ID" value="NZ_JAOQJZ010000001.1"/>
</dbReference>
<feature type="compositionally biased region" description="Basic and acidic residues" evidence="1">
    <location>
        <begin position="32"/>
        <end position="41"/>
    </location>
</feature>